<dbReference type="PROSITE" id="PS01149">
    <property type="entry name" value="PSI_RSU"/>
    <property type="match status" value="1"/>
</dbReference>
<dbReference type="AlphaFoldDB" id="A0A552X447"/>
<dbReference type="EC" id="5.4.99.-" evidence="3"/>
<dbReference type="OrthoDB" id="9807213at2"/>
<dbReference type="PANTHER" id="PTHR47683:SF2">
    <property type="entry name" value="RNA-BINDING S4 DOMAIN-CONTAINING PROTEIN"/>
    <property type="match status" value="1"/>
</dbReference>
<accession>A0A552X447</accession>
<reference evidence="5 6" key="1">
    <citation type="submission" date="2019-07" db="EMBL/GenBank/DDBJ databases">
        <authorList>
            <person name="Yang M."/>
            <person name="Zhao D."/>
            <person name="Xiang H."/>
        </authorList>
    </citation>
    <scope>NUCLEOTIDE SEQUENCE [LARGE SCALE GENOMIC DNA]</scope>
    <source>
        <strain evidence="5 6">IM1326</strain>
    </source>
</reference>
<dbReference type="InterPro" id="IPR006145">
    <property type="entry name" value="PsdUridine_synth_RsuA/RluA"/>
</dbReference>
<dbReference type="GO" id="GO:0140098">
    <property type="term" value="F:catalytic activity, acting on RNA"/>
    <property type="evidence" value="ECO:0007669"/>
    <property type="project" value="UniProtKB-ARBA"/>
</dbReference>
<dbReference type="InterPro" id="IPR020094">
    <property type="entry name" value="TruA/RsuA/RluB/E/F_N"/>
</dbReference>
<sequence>MGYKIRTANHGEPSKPKRTLARRRLGFGNPSGNTKTRYPHTVAAQNRRVLLFNKPMNVLCQFTGEHSDQTLKDFIDVPDVYPAGRLDKDSEGLLVLTNDGQLQARISSPKFKQDKVYYVLVEGVPSAEALARLAAGVELKDGPTRPINVEIVSPPDWLWSRTPPVRVRKHIVDTWLRLTLREGRNRQVRRMTAHIGHPTLRLIRWQVGPWSLADLAPGSYREITV</sequence>
<dbReference type="GO" id="GO:0006364">
    <property type="term" value="P:rRNA processing"/>
    <property type="evidence" value="ECO:0007669"/>
    <property type="project" value="UniProtKB-ARBA"/>
</dbReference>
<dbReference type="Gene3D" id="3.30.70.580">
    <property type="entry name" value="Pseudouridine synthase I, catalytic domain, N-terminal subdomain"/>
    <property type="match status" value="1"/>
</dbReference>
<dbReference type="NCBIfam" id="TIGR00093">
    <property type="entry name" value="pseudouridine synthase"/>
    <property type="match status" value="1"/>
</dbReference>
<dbReference type="InterPro" id="IPR020103">
    <property type="entry name" value="PsdUridine_synth_cat_dom_sf"/>
</dbReference>
<dbReference type="Proteomes" id="UP000320359">
    <property type="component" value="Unassembled WGS sequence"/>
</dbReference>
<dbReference type="GO" id="GO:0003723">
    <property type="term" value="F:RNA binding"/>
    <property type="evidence" value="ECO:0007669"/>
    <property type="project" value="InterPro"/>
</dbReference>
<evidence type="ECO:0000259" key="4">
    <source>
        <dbReference type="Pfam" id="PF00849"/>
    </source>
</evidence>
<proteinExistence type="inferred from homology"/>
<dbReference type="InterPro" id="IPR042092">
    <property type="entry name" value="PsdUridine_s_RsuA/RluB/E/F_cat"/>
</dbReference>
<evidence type="ECO:0000256" key="3">
    <source>
        <dbReference type="RuleBase" id="RU003887"/>
    </source>
</evidence>
<feature type="domain" description="Pseudouridine synthase RsuA/RluA-like" evidence="4">
    <location>
        <begin position="49"/>
        <end position="194"/>
    </location>
</feature>
<evidence type="ECO:0000256" key="1">
    <source>
        <dbReference type="ARBA" id="ARBA00008348"/>
    </source>
</evidence>
<dbReference type="Pfam" id="PF00849">
    <property type="entry name" value="PseudoU_synth_2"/>
    <property type="match status" value="1"/>
</dbReference>
<dbReference type="InterPro" id="IPR050343">
    <property type="entry name" value="RsuA_PseudoU_synthase"/>
</dbReference>
<dbReference type="SUPFAM" id="SSF55120">
    <property type="entry name" value="Pseudouridine synthase"/>
    <property type="match status" value="1"/>
</dbReference>
<dbReference type="RefSeq" id="WP_143234186.1">
    <property type="nucleotide sequence ID" value="NZ_VJWL01000001.1"/>
</dbReference>
<dbReference type="GO" id="GO:0009982">
    <property type="term" value="F:pseudouridine synthase activity"/>
    <property type="evidence" value="ECO:0007669"/>
    <property type="project" value="InterPro"/>
</dbReference>
<evidence type="ECO:0000313" key="5">
    <source>
        <dbReference type="EMBL" id="TRW49765.1"/>
    </source>
</evidence>
<evidence type="ECO:0000256" key="2">
    <source>
        <dbReference type="ARBA" id="ARBA00023235"/>
    </source>
</evidence>
<evidence type="ECO:0000313" key="6">
    <source>
        <dbReference type="Proteomes" id="UP000320359"/>
    </source>
</evidence>
<dbReference type="PANTHER" id="PTHR47683">
    <property type="entry name" value="PSEUDOURIDINE SYNTHASE FAMILY PROTEIN-RELATED"/>
    <property type="match status" value="1"/>
</dbReference>
<keyword evidence="2 3" id="KW-0413">Isomerase</keyword>
<comment type="similarity">
    <text evidence="1 3">Belongs to the pseudouridine synthase RsuA family.</text>
</comment>
<dbReference type="InterPro" id="IPR000748">
    <property type="entry name" value="PsdUridine_synth_RsuA/RluB/E/F"/>
</dbReference>
<dbReference type="GO" id="GO:0001522">
    <property type="term" value="P:pseudouridine synthesis"/>
    <property type="evidence" value="ECO:0007669"/>
    <property type="project" value="InterPro"/>
</dbReference>
<protein>
    <recommendedName>
        <fullName evidence="3">Pseudouridine synthase</fullName>
        <ecNumber evidence="3">5.4.99.-</ecNumber>
    </recommendedName>
</protein>
<dbReference type="InterPro" id="IPR018496">
    <property type="entry name" value="PsdUridine_synth_RsuA/RluB_CS"/>
</dbReference>
<name>A0A552X447_9GAMM</name>
<gene>
    <name evidence="5" type="ORF">FM042_02595</name>
</gene>
<keyword evidence="6" id="KW-1185">Reference proteome</keyword>
<dbReference type="Gene3D" id="3.30.70.1560">
    <property type="entry name" value="Alpha-L RNA-binding motif"/>
    <property type="match status" value="1"/>
</dbReference>
<dbReference type="EMBL" id="VJWL01000001">
    <property type="protein sequence ID" value="TRW49765.1"/>
    <property type="molecule type" value="Genomic_DNA"/>
</dbReference>
<comment type="caution">
    <text evidence="5">The sequence shown here is derived from an EMBL/GenBank/DDBJ whole genome shotgun (WGS) entry which is preliminary data.</text>
</comment>
<organism evidence="5 6">
    <name type="scientific">Aliidiomarina halalkaliphila</name>
    <dbReference type="NCBI Taxonomy" id="2593535"/>
    <lineage>
        <taxon>Bacteria</taxon>
        <taxon>Pseudomonadati</taxon>
        <taxon>Pseudomonadota</taxon>
        <taxon>Gammaproteobacteria</taxon>
        <taxon>Alteromonadales</taxon>
        <taxon>Idiomarinaceae</taxon>
        <taxon>Aliidiomarina</taxon>
    </lineage>
</organism>